<keyword evidence="2" id="KW-0001">2Fe-2S</keyword>
<evidence type="ECO:0000313" key="8">
    <source>
        <dbReference type="EMBL" id="GCE42499.1"/>
    </source>
</evidence>
<comment type="cofactor">
    <cofactor evidence="6">
        <name>[2Fe-2S] cluster</name>
        <dbReference type="ChEBI" id="CHEBI:190135"/>
    </cofactor>
</comment>
<reference evidence="8 9" key="1">
    <citation type="submission" date="2018-11" db="EMBL/GenBank/DDBJ databases">
        <title>Microbial catabolism of amino acid.</title>
        <authorList>
            <person name="Hibi M."/>
            <person name="Ogawa J."/>
        </authorList>
    </citation>
    <scope>NUCLEOTIDE SEQUENCE [LARGE SCALE GENOMIC DNA]</scope>
    <source>
        <strain evidence="8 9">C31-06</strain>
    </source>
</reference>
<dbReference type="InterPro" id="IPR036010">
    <property type="entry name" value="2Fe-2S_ferredoxin-like_sf"/>
</dbReference>
<dbReference type="GO" id="GO:0051537">
    <property type="term" value="F:2 iron, 2 sulfur cluster binding"/>
    <property type="evidence" value="ECO:0007669"/>
    <property type="project" value="UniProtKB-KW"/>
</dbReference>
<dbReference type="InterPro" id="IPR001055">
    <property type="entry name" value="Adrenodoxin-like"/>
</dbReference>
<dbReference type="PANTHER" id="PTHR23426:SF65">
    <property type="entry name" value="FERREDOXIN-2, MITOCHONDRIAL"/>
    <property type="match status" value="1"/>
</dbReference>
<name>A0A402CG31_RHOWR</name>
<dbReference type="Gene3D" id="3.10.20.30">
    <property type="match status" value="1"/>
</dbReference>
<dbReference type="GO" id="GO:0046872">
    <property type="term" value="F:metal ion binding"/>
    <property type="evidence" value="ECO:0007669"/>
    <property type="project" value="UniProtKB-KW"/>
</dbReference>
<evidence type="ECO:0000256" key="2">
    <source>
        <dbReference type="ARBA" id="ARBA00022714"/>
    </source>
</evidence>
<dbReference type="Pfam" id="PF00111">
    <property type="entry name" value="Fer2"/>
    <property type="match status" value="1"/>
</dbReference>
<comment type="similarity">
    <text evidence="1">Belongs to the adrenodoxin/putidaredoxin family.</text>
</comment>
<evidence type="ECO:0000256" key="3">
    <source>
        <dbReference type="ARBA" id="ARBA00022723"/>
    </source>
</evidence>
<organism evidence="8 9">
    <name type="scientific">Rhodococcus wratislaviensis</name>
    <name type="common">Tsukamurella wratislaviensis</name>
    <dbReference type="NCBI Taxonomy" id="44752"/>
    <lineage>
        <taxon>Bacteria</taxon>
        <taxon>Bacillati</taxon>
        <taxon>Actinomycetota</taxon>
        <taxon>Actinomycetes</taxon>
        <taxon>Mycobacteriales</taxon>
        <taxon>Nocardiaceae</taxon>
        <taxon>Rhodococcus</taxon>
    </lineage>
</organism>
<dbReference type="AlphaFoldDB" id="A0A402CG31"/>
<evidence type="ECO:0000313" key="9">
    <source>
        <dbReference type="Proteomes" id="UP000287519"/>
    </source>
</evidence>
<dbReference type="PROSITE" id="PS51085">
    <property type="entry name" value="2FE2S_FER_2"/>
    <property type="match status" value="1"/>
</dbReference>
<dbReference type="PANTHER" id="PTHR23426">
    <property type="entry name" value="FERREDOXIN/ADRENODOXIN"/>
    <property type="match status" value="1"/>
</dbReference>
<dbReference type="GO" id="GO:0009055">
    <property type="term" value="F:electron transfer activity"/>
    <property type="evidence" value="ECO:0007669"/>
    <property type="project" value="TreeGrafter"/>
</dbReference>
<protein>
    <submittedName>
        <fullName evidence="8">Ferredoxin, 2Fe-2S</fullName>
    </submittedName>
</protein>
<keyword evidence="3" id="KW-0479">Metal-binding</keyword>
<dbReference type="OrthoDB" id="9799640at2"/>
<dbReference type="GO" id="GO:0140647">
    <property type="term" value="P:P450-containing electron transport chain"/>
    <property type="evidence" value="ECO:0007669"/>
    <property type="project" value="InterPro"/>
</dbReference>
<accession>A0A402CG31</accession>
<evidence type="ECO:0000256" key="1">
    <source>
        <dbReference type="ARBA" id="ARBA00010914"/>
    </source>
</evidence>
<gene>
    <name evidence="8" type="ORF">Rhow_006438</name>
</gene>
<keyword evidence="4" id="KW-0408">Iron</keyword>
<evidence type="ECO:0000256" key="6">
    <source>
        <dbReference type="ARBA" id="ARBA00034078"/>
    </source>
</evidence>
<evidence type="ECO:0000256" key="5">
    <source>
        <dbReference type="ARBA" id="ARBA00023014"/>
    </source>
</evidence>
<keyword evidence="9" id="KW-1185">Reference proteome</keyword>
<comment type="caution">
    <text evidence="8">The sequence shown here is derived from an EMBL/GenBank/DDBJ whole genome shotgun (WGS) entry which is preliminary data.</text>
</comment>
<dbReference type="InterPro" id="IPR001041">
    <property type="entry name" value="2Fe-2S_ferredoxin-type"/>
</dbReference>
<dbReference type="SUPFAM" id="SSF54292">
    <property type="entry name" value="2Fe-2S ferredoxin-like"/>
    <property type="match status" value="1"/>
</dbReference>
<dbReference type="Proteomes" id="UP000287519">
    <property type="component" value="Unassembled WGS sequence"/>
</dbReference>
<dbReference type="RefSeq" id="WP_124394440.1">
    <property type="nucleotide sequence ID" value="NZ_BHYM01000058.1"/>
</dbReference>
<evidence type="ECO:0000259" key="7">
    <source>
        <dbReference type="PROSITE" id="PS51085"/>
    </source>
</evidence>
<evidence type="ECO:0000256" key="4">
    <source>
        <dbReference type="ARBA" id="ARBA00023004"/>
    </source>
</evidence>
<proteinExistence type="inferred from homology"/>
<dbReference type="CDD" id="cd00207">
    <property type="entry name" value="fer2"/>
    <property type="match status" value="1"/>
</dbReference>
<sequence length="105" mass="11142">MPHIKFLNNGEESCIHADTGSTVMSVATMNNVNGIVAECGGGCSCATCHVYVEGGWFDKLEPAAPEELELLEFLEGVQPNSRLSCQIAMDTELDGLTVSVPPQQG</sequence>
<dbReference type="PRINTS" id="PR00355">
    <property type="entry name" value="ADRENODOXIN"/>
</dbReference>
<keyword evidence="5" id="KW-0411">Iron-sulfur</keyword>
<dbReference type="EMBL" id="BHYM01000058">
    <property type="protein sequence ID" value="GCE42499.1"/>
    <property type="molecule type" value="Genomic_DNA"/>
</dbReference>
<feature type="domain" description="2Fe-2S ferredoxin-type" evidence="7">
    <location>
        <begin position="2"/>
        <end position="104"/>
    </location>
</feature>
<dbReference type="InterPro" id="IPR012675">
    <property type="entry name" value="Beta-grasp_dom_sf"/>
</dbReference>